<keyword evidence="1" id="KW-0732">Signal</keyword>
<dbReference type="Proteomes" id="UP000662783">
    <property type="component" value="Chromosome"/>
</dbReference>
<evidence type="ECO:0000313" key="3">
    <source>
        <dbReference type="Proteomes" id="UP000662783"/>
    </source>
</evidence>
<sequence length="658" mass="69594">MRLVLVTTLFFAINILYAQAPNSFNYQAVVRDEAGNILSNKQVNFNISIIEGSETGSTVYSENHLVTTNANGLVSLQIGAGTVLVGDFSAINWGESTHYAKVELDINGGTNFELLGINKLNSVPYALFANKVDPSSLPWKINAGNLYYNDGYIGVGTDNPGHHLEINVDATGDEGINRQFISVRNVNNTFKSYAAVGLASGTGANKSDGSIAVTAMNYSALPDLAGMTYVVNNENGVAVRARNANGKIKFWTGGDGSSFERMTINSLGNVGINNTSPNYTLDINGTLNTTELLVNGNPIAPNSPWSKNSDNIFFNEGLVGIGTNNPGHHLEINVDATGDDGINRQFISVRNVNNTFKSYAAVGLASGTGANKSDGSIAVTAMNYSALPDLAGMTYVVNNENGVAIRARNANGKIKFWTGGDGSSFERMTINSLGNVGINNTSPNYTLDINGTLNTTELLVNGNPIAPNSPWSKNSDNIFFNEGLVGIGTNNPGHHLEINVDATGDDGINRQFISVRNVNNTFKSYAAVGLASGTGANKSDGSIAVTAMNYSALPDLAGMTYVVNNENGVAIRARNANGKIKFWTGGDGSSFERMTINSSGNVGINNPDPKSKLQVSNGDVYIDEIGSGVIMKSSDGNCWRMTVDNSGNPVFASITCPN</sequence>
<dbReference type="InterPro" id="IPR013783">
    <property type="entry name" value="Ig-like_fold"/>
</dbReference>
<dbReference type="RefSeq" id="WP_205721694.1">
    <property type="nucleotide sequence ID" value="NZ_CP070608.1"/>
</dbReference>
<dbReference type="KEGG" id="fuv:JR347_16555"/>
<feature type="chain" id="PRO_5036686163" description="Big-1 domain-containing protein" evidence="1">
    <location>
        <begin position="21"/>
        <end position="658"/>
    </location>
</feature>
<gene>
    <name evidence="2" type="ORF">JR347_16555</name>
</gene>
<feature type="signal peptide" evidence="1">
    <location>
        <begin position="1"/>
        <end position="20"/>
    </location>
</feature>
<proteinExistence type="predicted"/>
<dbReference type="Gene3D" id="2.60.40.10">
    <property type="entry name" value="Immunoglobulins"/>
    <property type="match status" value="1"/>
</dbReference>
<keyword evidence="3" id="KW-1185">Reference proteome</keyword>
<reference evidence="2" key="1">
    <citation type="submission" date="2021-02" db="EMBL/GenBank/DDBJ databases">
        <title>Fulvivirga sp. S481 isolated from sea water.</title>
        <authorList>
            <person name="Bae S.S."/>
            <person name="Baek K."/>
        </authorList>
    </citation>
    <scope>NUCLEOTIDE SEQUENCE</scope>
    <source>
        <strain evidence="2">S481</strain>
    </source>
</reference>
<protein>
    <recommendedName>
        <fullName evidence="4">Big-1 domain-containing protein</fullName>
    </recommendedName>
</protein>
<dbReference type="EMBL" id="CP070608">
    <property type="protein sequence ID" value="QSE97181.1"/>
    <property type="molecule type" value="Genomic_DNA"/>
</dbReference>
<dbReference type="AlphaFoldDB" id="A0A975A0V0"/>
<accession>A0A975A0V0</accession>
<evidence type="ECO:0000256" key="1">
    <source>
        <dbReference type="SAM" id="SignalP"/>
    </source>
</evidence>
<organism evidence="2 3">
    <name type="scientific">Fulvivirga lutea</name>
    <dbReference type="NCBI Taxonomy" id="2810512"/>
    <lineage>
        <taxon>Bacteria</taxon>
        <taxon>Pseudomonadati</taxon>
        <taxon>Bacteroidota</taxon>
        <taxon>Cytophagia</taxon>
        <taxon>Cytophagales</taxon>
        <taxon>Fulvivirgaceae</taxon>
        <taxon>Fulvivirga</taxon>
    </lineage>
</organism>
<evidence type="ECO:0008006" key="4">
    <source>
        <dbReference type="Google" id="ProtNLM"/>
    </source>
</evidence>
<name>A0A975A0V0_9BACT</name>
<evidence type="ECO:0000313" key="2">
    <source>
        <dbReference type="EMBL" id="QSE97181.1"/>
    </source>
</evidence>